<proteinExistence type="inferred from homology"/>
<keyword evidence="10" id="KW-1185">Reference proteome</keyword>
<evidence type="ECO:0000256" key="7">
    <source>
        <dbReference type="RuleBase" id="RU363037"/>
    </source>
</evidence>
<evidence type="ECO:0000256" key="6">
    <source>
        <dbReference type="ARBA" id="ARBA00023146"/>
    </source>
</evidence>
<sequence length="341" mass="38907">MTQKERIVIGRLAPSPTGYLHLGNAWSFLLAWLSARLGNGKIFLRMEDIDPARSKPEFIDGILEDFAWLGLDYDGEIVFQSRRIQIYEEYLQKISPFVYPCFCTRKELREVAGAPQVTAPGDRLIMPDMGAVYHRTCRFFSPEERKQKTGKNACLRLACPPFEKQEYEIIPEQFHTAAPIFSFNDLILGKQEFDLNACGGDFAVQRSDKVWAYQFAVSIDDMLMGINQVVRGADILTSTPRQLYLFQLFGHTAPEYAHIPLLLDPKGERLAKRHASLSLKTLRQKYKSPAPLIQYLSRFLAVDGNAGSARELLACLKEKKIQSLPWDMLKQYENAIQTNFT</sequence>
<dbReference type="PANTHER" id="PTHR43311">
    <property type="entry name" value="GLUTAMATE--TRNA LIGASE"/>
    <property type="match status" value="1"/>
</dbReference>
<accession>A0ABY5XYL2</accession>
<keyword evidence="3 7" id="KW-0547">Nucleotide-binding</keyword>
<dbReference type="EC" id="6.1.1.-" evidence="9"/>
<evidence type="ECO:0000259" key="8">
    <source>
        <dbReference type="Pfam" id="PF00749"/>
    </source>
</evidence>
<feature type="domain" description="Glutamyl/glutaminyl-tRNA synthetase class Ib catalytic" evidence="8">
    <location>
        <begin position="8"/>
        <end position="300"/>
    </location>
</feature>
<dbReference type="NCBIfam" id="NF004315">
    <property type="entry name" value="PRK05710.1-4"/>
    <property type="match status" value="1"/>
</dbReference>
<dbReference type="SUPFAM" id="SSF52374">
    <property type="entry name" value="Nucleotidylyl transferase"/>
    <property type="match status" value="1"/>
</dbReference>
<evidence type="ECO:0000256" key="1">
    <source>
        <dbReference type="ARBA" id="ARBA00022598"/>
    </source>
</evidence>
<dbReference type="InterPro" id="IPR000924">
    <property type="entry name" value="Glu/Gln-tRNA-synth"/>
</dbReference>
<keyword evidence="6 7" id="KW-0030">Aminoacyl-tRNA synthetase</keyword>
<keyword evidence="7" id="KW-0648">Protein biosynthesis</keyword>
<dbReference type="Gene3D" id="3.40.50.620">
    <property type="entry name" value="HUPs"/>
    <property type="match status" value="1"/>
</dbReference>
<dbReference type="GO" id="GO:0016874">
    <property type="term" value="F:ligase activity"/>
    <property type="evidence" value="ECO:0007669"/>
    <property type="project" value="UniProtKB-KW"/>
</dbReference>
<evidence type="ECO:0000313" key="9">
    <source>
        <dbReference type="EMBL" id="UWX04979.1"/>
    </source>
</evidence>
<keyword evidence="5 7" id="KW-0067">ATP-binding</keyword>
<keyword evidence="2" id="KW-0479">Metal-binding</keyword>
<dbReference type="PROSITE" id="PS00178">
    <property type="entry name" value="AA_TRNA_LIGASE_I"/>
    <property type="match status" value="1"/>
</dbReference>
<dbReference type="InterPro" id="IPR020058">
    <property type="entry name" value="Glu/Gln-tRNA-synth_Ib_cat-dom"/>
</dbReference>
<dbReference type="PRINTS" id="PR00987">
    <property type="entry name" value="TRNASYNTHGLU"/>
</dbReference>
<comment type="similarity">
    <text evidence="7">Belongs to the class-I aminoacyl-tRNA synthetase family.</text>
</comment>
<dbReference type="InterPro" id="IPR001412">
    <property type="entry name" value="aa-tRNA-synth_I_CS"/>
</dbReference>
<evidence type="ECO:0000313" key="10">
    <source>
        <dbReference type="Proteomes" id="UP001058120"/>
    </source>
</evidence>
<dbReference type="RefSeq" id="WP_334314533.1">
    <property type="nucleotide sequence ID" value="NZ_CP065938.1"/>
</dbReference>
<dbReference type="EMBL" id="CP065938">
    <property type="protein sequence ID" value="UWX04979.1"/>
    <property type="molecule type" value="Genomic_DNA"/>
</dbReference>
<evidence type="ECO:0000256" key="5">
    <source>
        <dbReference type="ARBA" id="ARBA00022840"/>
    </source>
</evidence>
<evidence type="ECO:0000256" key="2">
    <source>
        <dbReference type="ARBA" id="ARBA00022723"/>
    </source>
</evidence>
<evidence type="ECO:0000256" key="4">
    <source>
        <dbReference type="ARBA" id="ARBA00022833"/>
    </source>
</evidence>
<dbReference type="Pfam" id="PF00749">
    <property type="entry name" value="tRNA-synt_1c"/>
    <property type="match status" value="1"/>
</dbReference>
<protein>
    <submittedName>
        <fullName evidence="9">tRNA glutamyl-Q(34) synthetase GluQRS</fullName>
        <ecNumber evidence="9">6.1.1.-</ecNumber>
    </submittedName>
</protein>
<dbReference type="InterPro" id="IPR014729">
    <property type="entry name" value="Rossmann-like_a/b/a_fold"/>
</dbReference>
<keyword evidence="1 7" id="KW-0436">Ligase</keyword>
<evidence type="ECO:0000256" key="3">
    <source>
        <dbReference type="ARBA" id="ARBA00022741"/>
    </source>
</evidence>
<organism evidence="9 10">
    <name type="scientific">Taurinivorans muris</name>
    <dbReference type="NCBI Taxonomy" id="2787751"/>
    <lineage>
        <taxon>Bacteria</taxon>
        <taxon>Pseudomonadati</taxon>
        <taxon>Thermodesulfobacteriota</taxon>
        <taxon>Desulfovibrionia</taxon>
        <taxon>Desulfovibrionales</taxon>
        <taxon>Desulfovibrionaceae</taxon>
        <taxon>Taurinivorans</taxon>
    </lineage>
</organism>
<keyword evidence="4" id="KW-0862">Zinc</keyword>
<gene>
    <name evidence="9" type="primary">gluQRS</name>
    <name evidence="9" type="ORF">JBF11_05690</name>
</gene>
<dbReference type="InterPro" id="IPR049940">
    <property type="entry name" value="GluQ/Sye"/>
</dbReference>
<reference evidence="9" key="1">
    <citation type="submission" date="2020-12" db="EMBL/GenBank/DDBJ databases">
        <title>Taurinivorans muris gen. nov., sp. nov., fundamental and realized metabolic niche of a ubiquitous sulfidogenic bacterium in the murine intestine.</title>
        <authorList>
            <person name="Ye H."/>
            <person name="Hanson B.T."/>
            <person name="Loy A."/>
        </authorList>
    </citation>
    <scope>NUCLEOTIDE SEQUENCE</scope>
    <source>
        <strain evidence="9">LT0009</strain>
    </source>
</reference>
<dbReference type="Proteomes" id="UP001058120">
    <property type="component" value="Chromosome"/>
</dbReference>
<dbReference type="PANTHER" id="PTHR43311:SF1">
    <property type="entry name" value="GLUTAMYL-Q TRNA(ASP) SYNTHETASE"/>
    <property type="match status" value="1"/>
</dbReference>
<name>A0ABY5XYL2_9BACT</name>